<evidence type="ECO:0000313" key="1">
    <source>
        <dbReference type="EMBL" id="TFK33666.1"/>
    </source>
</evidence>
<organism evidence="1 2">
    <name type="scientific">Crucibulum laeve</name>
    <dbReference type="NCBI Taxonomy" id="68775"/>
    <lineage>
        <taxon>Eukaryota</taxon>
        <taxon>Fungi</taxon>
        <taxon>Dikarya</taxon>
        <taxon>Basidiomycota</taxon>
        <taxon>Agaricomycotina</taxon>
        <taxon>Agaricomycetes</taxon>
        <taxon>Agaricomycetidae</taxon>
        <taxon>Agaricales</taxon>
        <taxon>Agaricineae</taxon>
        <taxon>Nidulariaceae</taxon>
        <taxon>Crucibulum</taxon>
    </lineage>
</organism>
<evidence type="ECO:0000313" key="2">
    <source>
        <dbReference type="Proteomes" id="UP000308652"/>
    </source>
</evidence>
<sequence length="170" mass="19575">MKSKDSTTQRYRQANHRANSPVRTFPSYSGAVTQIAYRGCLSLESFLKKARAETAFLCLRNIDAYDGTRFFPIVFLRRAISSRIKTRRSELKFNTQWICFDSFSRPHFDVLFQRLQEDRPPTSTEGRRIELKIVAKLEAGRTGRPGKVASVHPPFGQAIHPISWIIIQDE</sequence>
<accession>A0A5C3LNV7</accession>
<name>A0A5C3LNV7_9AGAR</name>
<dbReference type="Proteomes" id="UP000308652">
    <property type="component" value="Unassembled WGS sequence"/>
</dbReference>
<reference evidence="1 2" key="1">
    <citation type="journal article" date="2019" name="Nat. Ecol. Evol.">
        <title>Megaphylogeny resolves global patterns of mushroom evolution.</title>
        <authorList>
            <person name="Varga T."/>
            <person name="Krizsan K."/>
            <person name="Foldi C."/>
            <person name="Dima B."/>
            <person name="Sanchez-Garcia M."/>
            <person name="Sanchez-Ramirez S."/>
            <person name="Szollosi G.J."/>
            <person name="Szarkandi J.G."/>
            <person name="Papp V."/>
            <person name="Albert L."/>
            <person name="Andreopoulos W."/>
            <person name="Angelini C."/>
            <person name="Antonin V."/>
            <person name="Barry K.W."/>
            <person name="Bougher N.L."/>
            <person name="Buchanan P."/>
            <person name="Buyck B."/>
            <person name="Bense V."/>
            <person name="Catcheside P."/>
            <person name="Chovatia M."/>
            <person name="Cooper J."/>
            <person name="Damon W."/>
            <person name="Desjardin D."/>
            <person name="Finy P."/>
            <person name="Geml J."/>
            <person name="Haridas S."/>
            <person name="Hughes K."/>
            <person name="Justo A."/>
            <person name="Karasinski D."/>
            <person name="Kautmanova I."/>
            <person name="Kiss B."/>
            <person name="Kocsube S."/>
            <person name="Kotiranta H."/>
            <person name="LaButti K.M."/>
            <person name="Lechner B.E."/>
            <person name="Liimatainen K."/>
            <person name="Lipzen A."/>
            <person name="Lukacs Z."/>
            <person name="Mihaltcheva S."/>
            <person name="Morgado L.N."/>
            <person name="Niskanen T."/>
            <person name="Noordeloos M.E."/>
            <person name="Ohm R.A."/>
            <person name="Ortiz-Santana B."/>
            <person name="Ovrebo C."/>
            <person name="Racz N."/>
            <person name="Riley R."/>
            <person name="Savchenko A."/>
            <person name="Shiryaev A."/>
            <person name="Soop K."/>
            <person name="Spirin V."/>
            <person name="Szebenyi C."/>
            <person name="Tomsovsky M."/>
            <person name="Tulloss R.E."/>
            <person name="Uehling J."/>
            <person name="Grigoriev I.V."/>
            <person name="Vagvolgyi C."/>
            <person name="Papp T."/>
            <person name="Martin F.M."/>
            <person name="Miettinen O."/>
            <person name="Hibbett D.S."/>
            <person name="Nagy L.G."/>
        </authorList>
    </citation>
    <scope>NUCLEOTIDE SEQUENCE [LARGE SCALE GENOMIC DNA]</scope>
    <source>
        <strain evidence="1 2">CBS 166.37</strain>
    </source>
</reference>
<proteinExistence type="predicted"/>
<protein>
    <submittedName>
        <fullName evidence="1">Uncharacterized protein</fullName>
    </submittedName>
</protein>
<dbReference type="EMBL" id="ML213644">
    <property type="protein sequence ID" value="TFK33666.1"/>
    <property type="molecule type" value="Genomic_DNA"/>
</dbReference>
<dbReference type="AlphaFoldDB" id="A0A5C3LNV7"/>
<keyword evidence="2" id="KW-1185">Reference proteome</keyword>
<gene>
    <name evidence="1" type="ORF">BDQ12DRAFT_690865</name>
</gene>